<keyword evidence="2" id="KW-0449">Lipoprotein</keyword>
<feature type="compositionally biased region" description="Acidic residues" evidence="1">
    <location>
        <begin position="160"/>
        <end position="170"/>
    </location>
</feature>
<feature type="compositionally biased region" description="Basic and acidic residues" evidence="1">
    <location>
        <begin position="178"/>
        <end position="194"/>
    </location>
</feature>
<evidence type="ECO:0000256" key="1">
    <source>
        <dbReference type="SAM" id="MobiDB-lite"/>
    </source>
</evidence>
<comment type="caution">
    <text evidence="2">The sequence shown here is derived from an EMBL/GenBank/DDBJ whole genome shotgun (WGS) entry which is preliminary data.</text>
</comment>
<dbReference type="Pfam" id="PF09580">
    <property type="entry name" value="Spore_YhcN_YlaJ"/>
    <property type="match status" value="1"/>
</dbReference>
<dbReference type="InterPro" id="IPR019076">
    <property type="entry name" value="Spore_lipoprot_YhcN/YlaJ-like"/>
</dbReference>
<gene>
    <name evidence="2" type="ORF">ACFQIC_05635</name>
</gene>
<proteinExistence type="predicted"/>
<dbReference type="PROSITE" id="PS51257">
    <property type="entry name" value="PROKAR_LIPOPROTEIN"/>
    <property type="match status" value="1"/>
</dbReference>
<reference evidence="3" key="1">
    <citation type="journal article" date="2019" name="Int. J. Syst. Evol. Microbiol.">
        <title>The Global Catalogue of Microorganisms (GCM) 10K type strain sequencing project: providing services to taxonomists for standard genome sequencing and annotation.</title>
        <authorList>
            <consortium name="The Broad Institute Genomics Platform"/>
            <consortium name="The Broad Institute Genome Sequencing Center for Infectious Disease"/>
            <person name="Wu L."/>
            <person name="Ma J."/>
        </authorList>
    </citation>
    <scope>NUCLEOTIDE SEQUENCE [LARGE SCALE GENOMIC DNA]</scope>
    <source>
        <strain evidence="3">CGMCC 4.1621</strain>
    </source>
</reference>
<name>A0ABW2EKF5_9BACI</name>
<dbReference type="NCBIfam" id="TIGR02898">
    <property type="entry name" value="spore_YhcN_YlaJ"/>
    <property type="match status" value="1"/>
</dbReference>
<evidence type="ECO:0000313" key="3">
    <source>
        <dbReference type="Proteomes" id="UP001596410"/>
    </source>
</evidence>
<dbReference type="RefSeq" id="WP_204707941.1">
    <property type="nucleotide sequence ID" value="NZ_JBHSZV010000013.1"/>
</dbReference>
<dbReference type="EMBL" id="JBHSZV010000013">
    <property type="protein sequence ID" value="MFC7061340.1"/>
    <property type="molecule type" value="Genomic_DNA"/>
</dbReference>
<dbReference type="Proteomes" id="UP001596410">
    <property type="component" value="Unassembled WGS sequence"/>
</dbReference>
<evidence type="ECO:0000313" key="2">
    <source>
        <dbReference type="EMBL" id="MFC7061340.1"/>
    </source>
</evidence>
<protein>
    <submittedName>
        <fullName evidence="2">YhcN/YlaJ family sporulation lipoprotein</fullName>
    </submittedName>
</protein>
<sequence length="194" mass="21601">MKFIFIIIGCLLFLMGCQQQEEDSLLQEKSNTNTNMQYVTNSDPVTPEKKSNQETARYLAKLAAKVPDVQDATALVVGNYATIGIDVDKDLDRSRVGIVKYSVAEAVKDDQYGKDALIIADADGVERIRDLGDKMAKGHPIEAVTDELSQIVARYLPEGPVEESPSEEDQNKESVPQEEQKQIEDIQKEQSTEH</sequence>
<dbReference type="InterPro" id="IPR014247">
    <property type="entry name" value="Spore_lipoprot_YhcN/YlaJ"/>
</dbReference>
<organism evidence="2 3">
    <name type="scientific">Halobacillus seohaensis</name>
    <dbReference type="NCBI Taxonomy" id="447421"/>
    <lineage>
        <taxon>Bacteria</taxon>
        <taxon>Bacillati</taxon>
        <taxon>Bacillota</taxon>
        <taxon>Bacilli</taxon>
        <taxon>Bacillales</taxon>
        <taxon>Bacillaceae</taxon>
        <taxon>Halobacillus</taxon>
    </lineage>
</organism>
<keyword evidence="3" id="KW-1185">Reference proteome</keyword>
<accession>A0ABW2EKF5</accession>
<feature type="region of interest" description="Disordered" evidence="1">
    <location>
        <begin position="154"/>
        <end position="194"/>
    </location>
</feature>